<feature type="region of interest" description="Disordered" evidence="9">
    <location>
        <begin position="264"/>
        <end position="286"/>
    </location>
</feature>
<feature type="compositionally biased region" description="Acidic residues" evidence="9">
    <location>
        <begin position="338"/>
        <end position="351"/>
    </location>
</feature>
<comment type="subunit">
    <text evidence="6">Interacts with the GTP form of RRAGA, RRAGC and RRAGD. Interacts with NIP7. Interacts with DDX18; the interaction is RNA-dependent. Interacts with DDX47; the interaction is RNA-dependent.</text>
</comment>
<organism evidence="11 12">
    <name type="scientific">Eleginops maclovinus</name>
    <name type="common">Patagonian blennie</name>
    <name type="synonym">Eleginus maclovinus</name>
    <dbReference type="NCBI Taxonomy" id="56733"/>
    <lineage>
        <taxon>Eukaryota</taxon>
        <taxon>Metazoa</taxon>
        <taxon>Chordata</taxon>
        <taxon>Craniata</taxon>
        <taxon>Vertebrata</taxon>
        <taxon>Euteleostomi</taxon>
        <taxon>Actinopterygii</taxon>
        <taxon>Neopterygii</taxon>
        <taxon>Teleostei</taxon>
        <taxon>Neoteleostei</taxon>
        <taxon>Acanthomorphata</taxon>
        <taxon>Eupercaria</taxon>
        <taxon>Perciformes</taxon>
        <taxon>Notothenioidei</taxon>
        <taxon>Eleginopidae</taxon>
        <taxon>Eleginops</taxon>
    </lineage>
</organism>
<feature type="compositionally biased region" description="Acidic residues" evidence="9">
    <location>
        <begin position="483"/>
        <end position="492"/>
    </location>
</feature>
<evidence type="ECO:0000256" key="3">
    <source>
        <dbReference type="ARBA" id="ARBA00022884"/>
    </source>
</evidence>
<evidence type="ECO:0000256" key="4">
    <source>
        <dbReference type="ARBA" id="ARBA00023242"/>
    </source>
</evidence>
<dbReference type="InterPro" id="IPR000504">
    <property type="entry name" value="RRM_dom"/>
</dbReference>
<dbReference type="Proteomes" id="UP001346869">
    <property type="component" value="Unassembled WGS sequence"/>
</dbReference>
<dbReference type="InterPro" id="IPR012677">
    <property type="entry name" value="Nucleotide-bd_a/b_plait_sf"/>
</dbReference>
<evidence type="ECO:0000256" key="5">
    <source>
        <dbReference type="ARBA" id="ARBA00054821"/>
    </source>
</evidence>
<dbReference type="AlphaFoldDB" id="A0AAN7Y2U3"/>
<keyword evidence="2" id="KW-0597">Phosphoprotein</keyword>
<evidence type="ECO:0000256" key="8">
    <source>
        <dbReference type="PROSITE-ProRule" id="PRU00176"/>
    </source>
</evidence>
<name>A0AAN7Y2U3_ELEMC</name>
<comment type="function">
    <text evidence="5">Plays an essential role in the survival of diffuse-type gastric cancer cells. Acts as a nucleolar anchoring protein for DDX47. May be involved in regulation of gene expression at the post-transcriptional level or in ribosome biogenesis in cancer cells.</text>
</comment>
<keyword evidence="3 8" id="KW-0694">RNA-binding</keyword>
<proteinExistence type="predicted"/>
<dbReference type="InterPro" id="IPR034138">
    <property type="entry name" value="NOP8_RRM"/>
</dbReference>
<dbReference type="PANTHER" id="PTHR48029">
    <property type="entry name" value="NUCLEOLAR PROTEIN 8"/>
    <property type="match status" value="1"/>
</dbReference>
<protein>
    <recommendedName>
        <fullName evidence="7">Nucleolar protein 8</fullName>
    </recommendedName>
</protein>
<reference evidence="11 12" key="2">
    <citation type="journal article" date="2023" name="Mol. Biol. Evol.">
        <title>Genomics of Secondarily Temperate Adaptation in the Only Non-Antarctic Icefish.</title>
        <authorList>
            <person name="Rivera-Colon A.G."/>
            <person name="Rayamajhi N."/>
            <person name="Minhas B.F."/>
            <person name="Madrigal G."/>
            <person name="Bilyk K.T."/>
            <person name="Yoon V."/>
            <person name="Hune M."/>
            <person name="Gregory S."/>
            <person name="Cheng C.H.C."/>
            <person name="Catchen J.M."/>
        </authorList>
    </citation>
    <scope>NUCLEOTIDE SEQUENCE [LARGE SCALE GENOMIC DNA]</scope>
    <source>
        <strain evidence="11">JMC-PN-2008</strain>
    </source>
</reference>
<feature type="compositionally biased region" description="Pro residues" evidence="9">
    <location>
        <begin position="357"/>
        <end position="373"/>
    </location>
</feature>
<dbReference type="GO" id="GO:0003723">
    <property type="term" value="F:RNA binding"/>
    <property type="evidence" value="ECO:0007669"/>
    <property type="project" value="UniProtKB-UniRule"/>
</dbReference>
<gene>
    <name evidence="11" type="ORF">PBY51_012724</name>
</gene>
<evidence type="ECO:0000256" key="2">
    <source>
        <dbReference type="ARBA" id="ARBA00022553"/>
    </source>
</evidence>
<dbReference type="FunFam" id="3.30.70.330:FF:000346">
    <property type="entry name" value="Nucleolar protein 8"/>
    <property type="match status" value="1"/>
</dbReference>
<evidence type="ECO:0000313" key="11">
    <source>
        <dbReference type="EMBL" id="KAK5871987.1"/>
    </source>
</evidence>
<dbReference type="PANTHER" id="PTHR48029:SF1">
    <property type="entry name" value="NUCLEOLAR PROTEIN 8"/>
    <property type="match status" value="1"/>
</dbReference>
<dbReference type="PROSITE" id="PS50102">
    <property type="entry name" value="RRM"/>
    <property type="match status" value="1"/>
</dbReference>
<dbReference type="InterPro" id="IPR035979">
    <property type="entry name" value="RBD_domain_sf"/>
</dbReference>
<evidence type="ECO:0000256" key="9">
    <source>
        <dbReference type="SAM" id="MobiDB-lite"/>
    </source>
</evidence>
<feature type="domain" description="RRM" evidence="10">
    <location>
        <begin position="2"/>
        <end position="83"/>
    </location>
</feature>
<comment type="subcellular location">
    <subcellularLocation>
        <location evidence="1">Nucleus</location>
        <location evidence="1">Nucleolus</location>
    </subcellularLocation>
</comment>
<accession>A0AAN7Y2U3</accession>
<feature type="region of interest" description="Disordered" evidence="9">
    <location>
        <begin position="326"/>
        <end position="420"/>
    </location>
</feature>
<dbReference type="CDD" id="cd12226">
    <property type="entry name" value="RRM_NOL8"/>
    <property type="match status" value="1"/>
</dbReference>
<evidence type="ECO:0000256" key="1">
    <source>
        <dbReference type="ARBA" id="ARBA00004604"/>
    </source>
</evidence>
<feature type="compositionally biased region" description="Basic residues" evidence="9">
    <location>
        <begin position="496"/>
        <end position="505"/>
    </location>
</feature>
<dbReference type="EMBL" id="JAUZQC010000004">
    <property type="protein sequence ID" value="KAK5871987.1"/>
    <property type="molecule type" value="Genomic_DNA"/>
</dbReference>
<feature type="region of interest" description="Disordered" evidence="9">
    <location>
        <begin position="206"/>
        <end position="234"/>
    </location>
</feature>
<keyword evidence="12" id="KW-1185">Reference proteome</keyword>
<sequence length="520" mass="58544">MQRLYVGGLSHTITQKDLKDRFGKFGQVEDVELRTRTDDEGVPYKTFSYININITDADLKKCMTVLNKSKWKGGTLQIETAKESFLHRLAEERQMAEQQRLLQPAVEDQKQKMLDSLSKAGVENFTMKAAVPGTEVPGHEDWVVSKFGRVLPVLQLRSQKGSRVRTLKYDPSKYSHNIRKLDRSSADQPASDLPIPVSQLTWELEGGDDDISKKRRGEFPAYEPPRRKKSKADAVNLQKAEGRTRLKQTIDSPAHTEATQVINGHKPPSIVRPAQRKGPPLTFSDIDSDEDIRRIVAVQSTSHDALQQEEDEDKLEVVGLDYLVTPGRARQQKGGHGDEEENDYDSADTDELLASRKPPPPPPPPRSSSPPPQERLTLTAGSISGNNTEKKRKTKKKKSESNDEDEEKCQSADSSSDSDYEAMFSNVTRLEISLADLQKLAEEFQETSETTAPSSLSTSEKETKTPKKGTTPEEILAALMQDDSSEEEEEEQQQQQKKKKKKRKQTLQCSCCRPSWGRRR</sequence>
<evidence type="ECO:0000256" key="6">
    <source>
        <dbReference type="ARBA" id="ARBA00065066"/>
    </source>
</evidence>
<dbReference type="Pfam" id="PF00076">
    <property type="entry name" value="RRM_1"/>
    <property type="match status" value="1"/>
</dbReference>
<reference evidence="11 12" key="1">
    <citation type="journal article" date="2023" name="Genes (Basel)">
        <title>Chromosome-Level Genome Assembly and Circadian Gene Repertoire of the Patagonia Blennie Eleginops maclovinus-The Closest Ancestral Proxy of Antarctic Cryonotothenioids.</title>
        <authorList>
            <person name="Cheng C.C."/>
            <person name="Rivera-Colon A.G."/>
            <person name="Minhas B.F."/>
            <person name="Wilson L."/>
            <person name="Rayamajhi N."/>
            <person name="Vargas-Chacoff L."/>
            <person name="Catchen J.M."/>
        </authorList>
    </citation>
    <scope>NUCLEOTIDE SEQUENCE [LARGE SCALE GENOMIC DNA]</scope>
    <source>
        <strain evidence="11">JMC-PN-2008</strain>
    </source>
</reference>
<dbReference type="SUPFAM" id="SSF54928">
    <property type="entry name" value="RNA-binding domain, RBD"/>
    <property type="match status" value="1"/>
</dbReference>
<dbReference type="GO" id="GO:0005730">
    <property type="term" value="C:nucleolus"/>
    <property type="evidence" value="ECO:0007669"/>
    <property type="project" value="UniProtKB-SubCell"/>
</dbReference>
<keyword evidence="4" id="KW-0539">Nucleus</keyword>
<evidence type="ECO:0000259" key="10">
    <source>
        <dbReference type="PROSITE" id="PS50102"/>
    </source>
</evidence>
<comment type="caution">
    <text evidence="11">The sequence shown here is derived from an EMBL/GenBank/DDBJ whole genome shotgun (WGS) entry which is preliminary data.</text>
</comment>
<dbReference type="Gene3D" id="3.30.70.330">
    <property type="match status" value="1"/>
</dbReference>
<feature type="region of interest" description="Disordered" evidence="9">
    <location>
        <begin position="444"/>
        <end position="508"/>
    </location>
</feature>
<evidence type="ECO:0000256" key="7">
    <source>
        <dbReference type="ARBA" id="ARBA00068539"/>
    </source>
</evidence>
<evidence type="ECO:0000313" key="12">
    <source>
        <dbReference type="Proteomes" id="UP001346869"/>
    </source>
</evidence>
<dbReference type="SMART" id="SM00360">
    <property type="entry name" value="RRM"/>
    <property type="match status" value="1"/>
</dbReference>
<dbReference type="GO" id="GO:1902570">
    <property type="term" value="P:protein localization to nucleolus"/>
    <property type="evidence" value="ECO:0007669"/>
    <property type="project" value="TreeGrafter"/>
</dbReference>